<keyword evidence="5" id="KW-1185">Reference proteome</keyword>
<feature type="coiled-coil region" evidence="1">
    <location>
        <begin position="356"/>
        <end position="390"/>
    </location>
</feature>
<evidence type="ECO:0000313" key="5">
    <source>
        <dbReference type="Proteomes" id="UP000026915"/>
    </source>
</evidence>
<dbReference type="AlphaFoldDB" id="A0A061FRW2"/>
<name>A0A061FRW2_THECC</name>
<organism evidence="4 5">
    <name type="scientific">Theobroma cacao</name>
    <name type="common">Cacao</name>
    <name type="synonym">Cocoa</name>
    <dbReference type="NCBI Taxonomy" id="3641"/>
    <lineage>
        <taxon>Eukaryota</taxon>
        <taxon>Viridiplantae</taxon>
        <taxon>Streptophyta</taxon>
        <taxon>Embryophyta</taxon>
        <taxon>Tracheophyta</taxon>
        <taxon>Spermatophyta</taxon>
        <taxon>Magnoliopsida</taxon>
        <taxon>eudicotyledons</taxon>
        <taxon>Gunneridae</taxon>
        <taxon>Pentapetalae</taxon>
        <taxon>rosids</taxon>
        <taxon>malvids</taxon>
        <taxon>Malvales</taxon>
        <taxon>Malvaceae</taxon>
        <taxon>Byttnerioideae</taxon>
        <taxon>Theobroma</taxon>
    </lineage>
</organism>
<dbReference type="GO" id="GO:0003676">
    <property type="term" value="F:nucleic acid binding"/>
    <property type="evidence" value="ECO:0007669"/>
    <property type="project" value="InterPro"/>
</dbReference>
<feature type="compositionally biased region" description="Polar residues" evidence="2">
    <location>
        <begin position="657"/>
        <end position="667"/>
    </location>
</feature>
<keyword evidence="1" id="KW-0175">Coiled coil</keyword>
<protein>
    <recommendedName>
        <fullName evidence="3">G-patch domain-containing protein</fullName>
    </recommendedName>
</protein>
<dbReference type="InterPro" id="IPR000467">
    <property type="entry name" value="G_patch_dom"/>
</dbReference>
<gene>
    <name evidence="4" type="ORF">TCM_045159</name>
</gene>
<accession>A0A061FRW2</accession>
<evidence type="ECO:0000259" key="3">
    <source>
        <dbReference type="PROSITE" id="PS50174"/>
    </source>
</evidence>
<dbReference type="InParanoid" id="A0A061FRW2"/>
<feature type="domain" description="G-patch" evidence="3">
    <location>
        <begin position="1005"/>
        <end position="1051"/>
    </location>
</feature>
<dbReference type="HOGENOM" id="CLU_008385_2_0_1"/>
<evidence type="ECO:0000256" key="2">
    <source>
        <dbReference type="SAM" id="MobiDB-lite"/>
    </source>
</evidence>
<dbReference type="InterPro" id="IPR056647">
    <property type="entry name" value="DUF7745"/>
</dbReference>
<feature type="compositionally biased region" description="Low complexity" evidence="2">
    <location>
        <begin position="719"/>
        <end position="737"/>
    </location>
</feature>
<dbReference type="Pfam" id="PF01585">
    <property type="entry name" value="G-patch"/>
    <property type="match status" value="1"/>
</dbReference>
<dbReference type="Gramene" id="EOY19816">
    <property type="protein sequence ID" value="EOY19816"/>
    <property type="gene ID" value="TCM_045159"/>
</dbReference>
<evidence type="ECO:0000256" key="1">
    <source>
        <dbReference type="SAM" id="Coils"/>
    </source>
</evidence>
<dbReference type="Proteomes" id="UP000026915">
    <property type="component" value="Chromosome 10"/>
</dbReference>
<dbReference type="SMART" id="SM00443">
    <property type="entry name" value="G_patch"/>
    <property type="match status" value="1"/>
</dbReference>
<feature type="compositionally biased region" description="Polar residues" evidence="2">
    <location>
        <begin position="511"/>
        <end position="520"/>
    </location>
</feature>
<proteinExistence type="predicted"/>
<sequence>MASSSAGPLNIYRNDYEIELQIRQIQQEKGDCLTQGHISILPERVHLDLQQNDFTEMIGIWEQWRRAHRDNFQNKYGHIAWLLYVPVDDQMLRAIVQFWDPSYRCFVFNKVDMTPTIEEYSSLLRIDHMQPDKIYWRSQKTGHRRKLAKLLGMTTVEVDQHLKKKGDTECLPWSFLNGYIKKHMEDEQGLLAFAMAIYGLVVFPKVLGHVEVEWPDYKRKEEWVATLQRLMSIEVTWRALWMPRMQVMYKCGDKPWVPLMGPWGAISYAPIMVRRQFESEQFVPMTHQLDQLEFTYGEPETLKRIEEIAQDWKKTCRVDQGRVTDEVTTGYHTWHDQRVKNVIHPPKNPSKHPHEVQRKEQTIQELKNDCDMLETAMEGYKAQYEVVRQEYFQMRERNNSCAQSLQRKEAEMQWILRQMREVAFRARVMADKTEELRREILPKDELSERLISHLKMVRDQYDKIMGDEHSERMDKIEKKQEEIMGQLSKILELISTDKGKKAAGRSGTPEDVQQTETNTDPVYPPGFTPPPARNASIPMPSVGQYPFFGMPIGPPPTYAQQRPIGGASPSDPISVPDLDDPKEQEKLKCGSVESKDNPDTHQKFDLFEERLRMNFADMVISGEMIETAIKQGKIEGGDMANTRKGGTFKRKEGEAQAVTSGQHQGGTYNPYQPYLPYPYYPAVHNTSQSPYPYPPMPNAFPNPYPYNPIQRTPYPPASTPVTASTTQQTTPSNNHTTGESRGWRNKQEKVQFDPIRIPYAELFTQLVANHLVAPLYIEPLKPPFPRWEVYVKRNIREVETSMEKVFEALVKADMLEVWPECPNVNDSRDIQRLYCLYHKGCVGHSIQGCSSFRKEVQRMMDESKIEFYTEASESAVNMISKESTHPMKIKPLTIFYKPKGEFVEDKNHAKMIIEVPKPFPYKDNKAVPWNYNCNVQVSEAKKWIAESQDDAANITSDLLISKPADTPYVEATEEMPECSFRSFEFVNTTYVGEGTTPPIPRLSKTTKMIVSQILGKGYRAGAGLGKELQGIRSPIRTTKNEERFGLGYKPTKKEREEMIAERRKERLARFKGHELEIRGMTYPHLYKTFRSGGCIFPESLTVENQESVSALGGTFSDLSICATEEGEEQPRNVDEIPTTYLGPPNLKLSNWTTMSLPVTCDSISK</sequence>
<dbReference type="Pfam" id="PF24924">
    <property type="entry name" value="DUF7745"/>
    <property type="match status" value="2"/>
</dbReference>
<feature type="region of interest" description="Disordered" evidence="2">
    <location>
        <begin position="649"/>
        <end position="668"/>
    </location>
</feature>
<dbReference type="eggNOG" id="ENOG502SR02">
    <property type="taxonomic scope" value="Eukaryota"/>
</dbReference>
<dbReference type="PANTHER" id="PTHR48200">
    <property type="entry name" value="PROTEIN, PUTATIVE-RELATED"/>
    <property type="match status" value="1"/>
</dbReference>
<feature type="region of interest" description="Disordered" evidence="2">
    <location>
        <begin position="497"/>
        <end position="524"/>
    </location>
</feature>
<reference evidence="4 5" key="1">
    <citation type="journal article" date="2013" name="Genome Biol.">
        <title>The genome sequence of the most widely cultivated cacao type and its use to identify candidate genes regulating pod color.</title>
        <authorList>
            <person name="Motamayor J.C."/>
            <person name="Mockaitis K."/>
            <person name="Schmutz J."/>
            <person name="Haiminen N."/>
            <person name="Iii D.L."/>
            <person name="Cornejo O."/>
            <person name="Findley S.D."/>
            <person name="Zheng P."/>
            <person name="Utro F."/>
            <person name="Royaert S."/>
            <person name="Saski C."/>
            <person name="Jenkins J."/>
            <person name="Podicheti R."/>
            <person name="Zhao M."/>
            <person name="Scheffler B.E."/>
            <person name="Stack J.C."/>
            <person name="Feltus F.A."/>
            <person name="Mustiga G.M."/>
            <person name="Amores F."/>
            <person name="Phillips W."/>
            <person name="Marelli J.P."/>
            <person name="May G.D."/>
            <person name="Shapiro H."/>
            <person name="Ma J."/>
            <person name="Bustamante C.D."/>
            <person name="Schnell R.J."/>
            <person name="Main D."/>
            <person name="Gilbert D."/>
            <person name="Parida L."/>
            <person name="Kuhn D.N."/>
        </authorList>
    </citation>
    <scope>NUCLEOTIDE SEQUENCE [LARGE SCALE GENOMIC DNA]</scope>
    <source>
        <strain evidence="5">cv. Matina 1-6</strain>
    </source>
</reference>
<evidence type="ECO:0000313" key="4">
    <source>
        <dbReference type="EMBL" id="EOY19816.1"/>
    </source>
</evidence>
<feature type="region of interest" description="Disordered" evidence="2">
    <location>
        <begin position="555"/>
        <end position="582"/>
    </location>
</feature>
<dbReference type="PROSITE" id="PS50174">
    <property type="entry name" value="G_PATCH"/>
    <property type="match status" value="1"/>
</dbReference>
<dbReference type="EMBL" id="CM001888">
    <property type="protein sequence ID" value="EOY19816.1"/>
    <property type="molecule type" value="Genomic_DNA"/>
</dbReference>
<feature type="region of interest" description="Disordered" evidence="2">
    <location>
        <begin position="707"/>
        <end position="747"/>
    </location>
</feature>
<dbReference type="PANTHER" id="PTHR48200:SF1">
    <property type="entry name" value="AMINOTRANSFERASE-LIKE PLANT MOBILE DOMAIN-CONTAINING PROTEIN"/>
    <property type="match status" value="1"/>
</dbReference>